<sequence>MFYPASLALRVQSDSPFMALFVPEILLPVAWRLHSPCSLSLNSQAKQFVSNFIPDVIKAPGQLLFKFAPTKKITLKETENKNIVMKGEINYRVDTETPCLKKGNFVTSRQELLTPIHVEELTRGVRSFEKSKSKLKLQLQHYRNI</sequence>
<proteinExistence type="predicted"/>
<accession>A0A7R9HDU8</accession>
<dbReference type="AlphaFoldDB" id="A0A7R9HDU8"/>
<dbReference type="EMBL" id="OD009683">
    <property type="protein sequence ID" value="CAD7415694.1"/>
    <property type="molecule type" value="Genomic_DNA"/>
</dbReference>
<name>A0A7R9HDU8_TIMPO</name>
<reference evidence="1" key="1">
    <citation type="submission" date="2020-11" db="EMBL/GenBank/DDBJ databases">
        <authorList>
            <person name="Tran Van P."/>
        </authorList>
    </citation>
    <scope>NUCLEOTIDE SEQUENCE</scope>
</reference>
<protein>
    <submittedName>
        <fullName evidence="1">Uncharacterized protein</fullName>
    </submittedName>
</protein>
<evidence type="ECO:0000313" key="1">
    <source>
        <dbReference type="EMBL" id="CAD7415694.1"/>
    </source>
</evidence>
<organism evidence="1">
    <name type="scientific">Timema poppense</name>
    <name type="common">Walking stick</name>
    <dbReference type="NCBI Taxonomy" id="170557"/>
    <lineage>
        <taxon>Eukaryota</taxon>
        <taxon>Metazoa</taxon>
        <taxon>Ecdysozoa</taxon>
        <taxon>Arthropoda</taxon>
        <taxon>Hexapoda</taxon>
        <taxon>Insecta</taxon>
        <taxon>Pterygota</taxon>
        <taxon>Neoptera</taxon>
        <taxon>Polyneoptera</taxon>
        <taxon>Phasmatodea</taxon>
        <taxon>Timematodea</taxon>
        <taxon>Timematoidea</taxon>
        <taxon>Timematidae</taxon>
        <taxon>Timema</taxon>
    </lineage>
</organism>
<gene>
    <name evidence="1" type="ORF">TPSB3V08_LOCUS10509</name>
</gene>